<evidence type="ECO:0000313" key="2">
    <source>
        <dbReference type="Proteomes" id="UP000799324"/>
    </source>
</evidence>
<accession>A0A6A6T6H5</accession>
<organism evidence="1 2">
    <name type="scientific">Lophiostoma macrostomum CBS 122681</name>
    <dbReference type="NCBI Taxonomy" id="1314788"/>
    <lineage>
        <taxon>Eukaryota</taxon>
        <taxon>Fungi</taxon>
        <taxon>Dikarya</taxon>
        <taxon>Ascomycota</taxon>
        <taxon>Pezizomycotina</taxon>
        <taxon>Dothideomycetes</taxon>
        <taxon>Pleosporomycetidae</taxon>
        <taxon>Pleosporales</taxon>
        <taxon>Lophiostomataceae</taxon>
        <taxon>Lophiostoma</taxon>
    </lineage>
</organism>
<proteinExistence type="predicted"/>
<dbReference type="Proteomes" id="UP000799324">
    <property type="component" value="Unassembled WGS sequence"/>
</dbReference>
<protein>
    <submittedName>
        <fullName evidence="1">Uncharacterized protein</fullName>
    </submittedName>
</protein>
<dbReference type="EMBL" id="MU004351">
    <property type="protein sequence ID" value="KAF2655272.1"/>
    <property type="molecule type" value="Genomic_DNA"/>
</dbReference>
<keyword evidence="2" id="KW-1185">Reference proteome</keyword>
<dbReference type="AlphaFoldDB" id="A0A6A6T6H5"/>
<sequence>MVPAQTSIPSNPDTSHCYDRAMGVWDVLAQQFVEKKGLRNHEVARTGRMAFYGGGKLPHYYCTGSLQVKRAPS</sequence>
<gene>
    <name evidence="1" type="ORF">K491DRAFT_693012</name>
</gene>
<reference evidence="1" key="1">
    <citation type="journal article" date="2020" name="Stud. Mycol.">
        <title>101 Dothideomycetes genomes: a test case for predicting lifestyles and emergence of pathogens.</title>
        <authorList>
            <person name="Haridas S."/>
            <person name="Albert R."/>
            <person name="Binder M."/>
            <person name="Bloem J."/>
            <person name="Labutti K."/>
            <person name="Salamov A."/>
            <person name="Andreopoulos B."/>
            <person name="Baker S."/>
            <person name="Barry K."/>
            <person name="Bills G."/>
            <person name="Bluhm B."/>
            <person name="Cannon C."/>
            <person name="Castanera R."/>
            <person name="Culley D."/>
            <person name="Daum C."/>
            <person name="Ezra D."/>
            <person name="Gonzalez J."/>
            <person name="Henrissat B."/>
            <person name="Kuo A."/>
            <person name="Liang C."/>
            <person name="Lipzen A."/>
            <person name="Lutzoni F."/>
            <person name="Magnuson J."/>
            <person name="Mondo S."/>
            <person name="Nolan M."/>
            <person name="Ohm R."/>
            <person name="Pangilinan J."/>
            <person name="Park H.-J."/>
            <person name="Ramirez L."/>
            <person name="Alfaro M."/>
            <person name="Sun H."/>
            <person name="Tritt A."/>
            <person name="Yoshinaga Y."/>
            <person name="Zwiers L.-H."/>
            <person name="Turgeon B."/>
            <person name="Goodwin S."/>
            <person name="Spatafora J."/>
            <person name="Crous P."/>
            <person name="Grigoriev I."/>
        </authorList>
    </citation>
    <scope>NUCLEOTIDE SEQUENCE</scope>
    <source>
        <strain evidence="1">CBS 122681</strain>
    </source>
</reference>
<name>A0A6A6T6H5_9PLEO</name>
<dbReference type="OrthoDB" id="430207at2759"/>
<evidence type="ECO:0000313" key="1">
    <source>
        <dbReference type="EMBL" id="KAF2655272.1"/>
    </source>
</evidence>